<dbReference type="AlphaFoldDB" id="A0A2T2NEE5"/>
<organism evidence="5 6">
    <name type="scientific">Corynespora cassiicola Philippines</name>
    <dbReference type="NCBI Taxonomy" id="1448308"/>
    <lineage>
        <taxon>Eukaryota</taxon>
        <taxon>Fungi</taxon>
        <taxon>Dikarya</taxon>
        <taxon>Ascomycota</taxon>
        <taxon>Pezizomycotina</taxon>
        <taxon>Dothideomycetes</taxon>
        <taxon>Pleosporomycetidae</taxon>
        <taxon>Pleosporales</taxon>
        <taxon>Corynesporascaceae</taxon>
        <taxon>Corynespora</taxon>
    </lineage>
</organism>
<evidence type="ECO:0000313" key="5">
    <source>
        <dbReference type="EMBL" id="PSN63616.1"/>
    </source>
</evidence>
<evidence type="ECO:0000256" key="3">
    <source>
        <dbReference type="ARBA" id="ARBA00022840"/>
    </source>
</evidence>
<dbReference type="InterPro" id="IPR050117">
    <property type="entry name" value="MAPK"/>
</dbReference>
<keyword evidence="2" id="KW-0547">Nucleotide-binding</keyword>
<dbReference type="Proteomes" id="UP000240883">
    <property type="component" value="Unassembled WGS sequence"/>
</dbReference>
<evidence type="ECO:0000256" key="2">
    <source>
        <dbReference type="ARBA" id="ARBA00022741"/>
    </source>
</evidence>
<keyword evidence="1" id="KW-0723">Serine/threonine-protein kinase</keyword>
<dbReference type="SUPFAM" id="SSF56112">
    <property type="entry name" value="Protein kinase-like (PK-like)"/>
    <property type="match status" value="1"/>
</dbReference>
<feature type="domain" description="Protein kinase" evidence="4">
    <location>
        <begin position="1"/>
        <end position="311"/>
    </location>
</feature>
<dbReference type="Gene3D" id="1.10.510.10">
    <property type="entry name" value="Transferase(Phosphotransferase) domain 1"/>
    <property type="match status" value="1"/>
</dbReference>
<keyword evidence="1" id="KW-0418">Kinase</keyword>
<dbReference type="InterPro" id="IPR000719">
    <property type="entry name" value="Prot_kinase_dom"/>
</dbReference>
<dbReference type="EMBL" id="KZ678139">
    <property type="protein sequence ID" value="PSN63616.1"/>
    <property type="molecule type" value="Genomic_DNA"/>
</dbReference>
<dbReference type="GO" id="GO:0004674">
    <property type="term" value="F:protein serine/threonine kinase activity"/>
    <property type="evidence" value="ECO:0007669"/>
    <property type="project" value="UniProtKB-KW"/>
</dbReference>
<protein>
    <recommendedName>
        <fullName evidence="4">Protein kinase domain-containing protein</fullName>
    </recommendedName>
</protein>
<sequence length="393" mass="43456">MSSLARLAPGRILAGARWDYRIFKAIKGDNTHQSAVFMAEVLPHADVPDPPKWAMIKTVSPEDTIATENLFREYTSYRLPGVSSAACFRQIEWLDTTLGEVRYQHDMRTYALIKSFLGAALASCAVIDDQKHVNTDYKPANILLSGIETNRITAKVGDLGLVFPAGDRINAQPFAMRAPEVFLGQPCTGPSQGWAVAAMLLCWIKPNVLGNADSPHPLVDAAWCMAKIKRLFPDWELPAPDKVDGPVLQAAVNAARYISREDPPMQAILPIQEEMQKVKMPQQLRDLLGFMLATNPDKRPSASAVLESISFQEFEKVIDVFNKATSKSIDDLISDSGEGFKRLTGAIGQDVKNAAFAKVKERFESGSLFKDDDMKRMDKLVVTQVDSPQHHPC</sequence>
<keyword evidence="1" id="KW-0808">Transferase</keyword>
<accession>A0A2T2NEE5</accession>
<dbReference type="PROSITE" id="PS50011">
    <property type="entry name" value="PROTEIN_KINASE_DOM"/>
    <property type="match status" value="1"/>
</dbReference>
<name>A0A2T2NEE5_CORCC</name>
<dbReference type="SMART" id="SM00220">
    <property type="entry name" value="S_TKc"/>
    <property type="match status" value="1"/>
</dbReference>
<dbReference type="STRING" id="1448308.A0A2T2NEE5"/>
<dbReference type="OrthoDB" id="5979581at2759"/>
<evidence type="ECO:0000313" key="6">
    <source>
        <dbReference type="Proteomes" id="UP000240883"/>
    </source>
</evidence>
<reference evidence="5 6" key="1">
    <citation type="journal article" date="2018" name="Front. Microbiol.">
        <title>Genome-Wide Analysis of Corynespora cassiicola Leaf Fall Disease Putative Effectors.</title>
        <authorList>
            <person name="Lopez D."/>
            <person name="Ribeiro S."/>
            <person name="Label P."/>
            <person name="Fumanal B."/>
            <person name="Venisse J.S."/>
            <person name="Kohler A."/>
            <person name="de Oliveira R.R."/>
            <person name="Labutti K."/>
            <person name="Lipzen A."/>
            <person name="Lail K."/>
            <person name="Bauer D."/>
            <person name="Ohm R.A."/>
            <person name="Barry K.W."/>
            <person name="Spatafora J."/>
            <person name="Grigoriev I.V."/>
            <person name="Martin F.M."/>
            <person name="Pujade-Renaud V."/>
        </authorList>
    </citation>
    <scope>NUCLEOTIDE SEQUENCE [LARGE SCALE GENOMIC DNA]</scope>
    <source>
        <strain evidence="5 6">Philippines</strain>
    </source>
</reference>
<proteinExistence type="predicted"/>
<evidence type="ECO:0000256" key="1">
    <source>
        <dbReference type="ARBA" id="ARBA00022527"/>
    </source>
</evidence>
<keyword evidence="3" id="KW-0067">ATP-binding</keyword>
<evidence type="ECO:0000259" key="4">
    <source>
        <dbReference type="PROSITE" id="PS50011"/>
    </source>
</evidence>
<dbReference type="InterPro" id="IPR011009">
    <property type="entry name" value="Kinase-like_dom_sf"/>
</dbReference>
<dbReference type="GO" id="GO:0005524">
    <property type="term" value="F:ATP binding"/>
    <property type="evidence" value="ECO:0007669"/>
    <property type="project" value="UniProtKB-KW"/>
</dbReference>
<dbReference type="PANTHER" id="PTHR24055">
    <property type="entry name" value="MITOGEN-ACTIVATED PROTEIN KINASE"/>
    <property type="match status" value="1"/>
</dbReference>
<keyword evidence="6" id="KW-1185">Reference proteome</keyword>
<gene>
    <name evidence="5" type="ORF">BS50DRAFT_678881</name>
</gene>